<dbReference type="InterPro" id="IPR023704">
    <property type="entry name" value="MdoG_OpgG"/>
</dbReference>
<dbReference type="SUPFAM" id="SSF81296">
    <property type="entry name" value="E set domains"/>
    <property type="match status" value="1"/>
</dbReference>
<keyword evidence="5 7" id="KW-0732">Signal</keyword>
<protein>
    <recommendedName>
        <fullName evidence="4 7">Glucans biosynthesis protein G</fullName>
    </recommendedName>
</protein>
<dbReference type="InterPro" id="IPR014756">
    <property type="entry name" value="Ig_E-set"/>
</dbReference>
<comment type="function">
    <text evidence="7">Involved in the biosynthesis of osmoregulated periplasmic glucans (OPGs).</text>
</comment>
<dbReference type="InterPro" id="IPR014438">
    <property type="entry name" value="Glucan_biosyn_MdoG/MdoD"/>
</dbReference>
<evidence type="ECO:0000259" key="8">
    <source>
        <dbReference type="Pfam" id="PF04349"/>
    </source>
</evidence>
<evidence type="ECO:0000256" key="7">
    <source>
        <dbReference type="HAMAP-Rule" id="MF_01069"/>
    </source>
</evidence>
<evidence type="ECO:0000256" key="5">
    <source>
        <dbReference type="ARBA" id="ARBA00022729"/>
    </source>
</evidence>
<dbReference type="InterPro" id="IPR014718">
    <property type="entry name" value="GH-type_carb-bd"/>
</dbReference>
<dbReference type="RefSeq" id="WP_311364173.1">
    <property type="nucleotide sequence ID" value="NZ_JAVRIC010000005.1"/>
</dbReference>
<evidence type="ECO:0000256" key="2">
    <source>
        <dbReference type="ARBA" id="ARBA00005001"/>
    </source>
</evidence>
<accession>A0ABU2WG01</accession>
<feature type="domain" description="Glucan biosynthesis periplasmic MdoG C-terminal" evidence="8">
    <location>
        <begin position="24"/>
        <end position="499"/>
    </location>
</feature>
<dbReference type="PIRSF" id="PIRSF006281">
    <property type="entry name" value="MdoG"/>
    <property type="match status" value="1"/>
</dbReference>
<organism evidence="9 10">
    <name type="scientific">Banduia mediterranea</name>
    <dbReference type="NCBI Taxonomy" id="3075609"/>
    <lineage>
        <taxon>Bacteria</taxon>
        <taxon>Pseudomonadati</taxon>
        <taxon>Pseudomonadota</taxon>
        <taxon>Gammaproteobacteria</taxon>
        <taxon>Nevskiales</taxon>
        <taxon>Algiphilaceae</taxon>
        <taxon>Banduia</taxon>
    </lineage>
</organism>
<comment type="subcellular location">
    <subcellularLocation>
        <location evidence="1 7">Periplasm</location>
    </subcellularLocation>
</comment>
<proteinExistence type="inferred from homology"/>
<gene>
    <name evidence="7" type="primary">opgG</name>
    <name evidence="9" type="ORF">RM530_05310</name>
</gene>
<dbReference type="Gene3D" id="2.70.98.10">
    <property type="match status" value="1"/>
</dbReference>
<keyword evidence="10" id="KW-1185">Reference proteome</keyword>
<comment type="caution">
    <text evidence="9">The sequence shown here is derived from an EMBL/GenBank/DDBJ whole genome shotgun (WGS) entry which is preliminary data.</text>
</comment>
<feature type="chain" id="PRO_5044931122" description="Glucans biosynthesis protein G" evidence="7">
    <location>
        <begin position="24"/>
        <end position="503"/>
    </location>
</feature>
<name>A0ABU2WG01_9GAMM</name>
<reference evidence="9 10" key="1">
    <citation type="submission" date="2023-09" db="EMBL/GenBank/DDBJ databases">
        <authorList>
            <person name="Rey-Velasco X."/>
        </authorList>
    </citation>
    <scope>NUCLEOTIDE SEQUENCE [LARGE SCALE GENOMIC DNA]</scope>
    <source>
        <strain evidence="9 10">W345</strain>
    </source>
</reference>
<comment type="pathway">
    <text evidence="2 7">Glycan metabolism; osmoregulated periplasmic glucan (OPG) biosynthesis.</text>
</comment>
<dbReference type="PANTHER" id="PTHR30504:SF4">
    <property type="entry name" value="GLUCANS BIOSYNTHESIS PROTEIN G"/>
    <property type="match status" value="1"/>
</dbReference>
<dbReference type="PANTHER" id="PTHR30504">
    <property type="entry name" value="GLUCANS BIOSYNTHESIS PROTEIN"/>
    <property type="match status" value="1"/>
</dbReference>
<comment type="similarity">
    <text evidence="3 7">Belongs to the OpgD/OpgG family.</text>
</comment>
<feature type="signal peptide" evidence="7">
    <location>
        <begin position="1"/>
        <end position="23"/>
    </location>
</feature>
<evidence type="ECO:0000313" key="9">
    <source>
        <dbReference type="EMBL" id="MDT0496781.1"/>
    </source>
</evidence>
<dbReference type="InterPro" id="IPR013783">
    <property type="entry name" value="Ig-like_fold"/>
</dbReference>
<dbReference type="HAMAP" id="MF_01069">
    <property type="entry name" value="MdoG_OpgG"/>
    <property type="match status" value="1"/>
</dbReference>
<dbReference type="EMBL" id="JAVRIC010000005">
    <property type="protein sequence ID" value="MDT0496781.1"/>
    <property type="molecule type" value="Genomic_DNA"/>
</dbReference>
<dbReference type="SUPFAM" id="SSF74650">
    <property type="entry name" value="Galactose mutarotase-like"/>
    <property type="match status" value="1"/>
</dbReference>
<evidence type="ECO:0000256" key="6">
    <source>
        <dbReference type="ARBA" id="ARBA00022764"/>
    </source>
</evidence>
<dbReference type="InterPro" id="IPR011013">
    <property type="entry name" value="Gal_mutarotase_sf_dom"/>
</dbReference>
<evidence type="ECO:0000256" key="1">
    <source>
        <dbReference type="ARBA" id="ARBA00004418"/>
    </source>
</evidence>
<keyword evidence="6 7" id="KW-0574">Periplasm</keyword>
<evidence type="ECO:0000313" key="10">
    <source>
        <dbReference type="Proteomes" id="UP001254608"/>
    </source>
</evidence>
<dbReference type="Gene3D" id="2.60.40.10">
    <property type="entry name" value="Immunoglobulins"/>
    <property type="match status" value="1"/>
</dbReference>
<dbReference type="Proteomes" id="UP001254608">
    <property type="component" value="Unassembled WGS sequence"/>
</dbReference>
<dbReference type="Pfam" id="PF04349">
    <property type="entry name" value="MdoG"/>
    <property type="match status" value="1"/>
</dbReference>
<evidence type="ECO:0000256" key="3">
    <source>
        <dbReference type="ARBA" id="ARBA00009284"/>
    </source>
</evidence>
<sequence precursor="true">MSSTNFLRALLAMALCLPGIASAFGFEDVVARARKLSTQPYVAPQNNLPGPLREIDYDAYRDIRFKPEKALWRGAKLPFELQFFHPGRQYQQSVTVNVISADGVRRLSYNPDSFDFGKNKFDPGSFGDVGYSGFRVHYPINRPDFKDEVMVFRGASYFRALGKHQRYGLSGRGLAIDTGLISGEEFPAFTEFWVVWPAPTSSSLEIYALLDSPRAAGAYRFVLQPGVNTKVDVEVTLFMRDQVGKLGLAPLTSMYYYGENQTSPFEDFRPEVHDSDGLLVDDGTGEWVWRPLTNPKRLVSTSFGTETLRGFGLMQRDRDFTNYQDLETRYDLRPSAWITPKGDWGKGRVELIMIPTKDETNDNVVAFWVPATQPKPGEAFQYAYRMSFEHDELSGPELARVVQTRRGHGFRREPDDSLRMVVDFVGGPLANLAQAAKIDAPVWINDNGELMEKQLQPNPATGGWRLNLRYRVKDSGKPVEMRAALRDGDKPLSETWSYLLPAQ</sequence>
<evidence type="ECO:0000256" key="4">
    <source>
        <dbReference type="ARBA" id="ARBA00015376"/>
    </source>
</evidence>
<dbReference type="InterPro" id="IPR007444">
    <property type="entry name" value="Glucan_biosyn_MdoG_C"/>
</dbReference>